<dbReference type="InterPro" id="IPR029044">
    <property type="entry name" value="Nucleotide-diphossugar_trans"/>
</dbReference>
<dbReference type="PANTHER" id="PTHR48090:SF7">
    <property type="entry name" value="RFBJ PROTEIN"/>
    <property type="match status" value="1"/>
</dbReference>
<dbReference type="OrthoDB" id="9811884at2"/>
<gene>
    <name evidence="2" type="ORF">SAMN06295933_3036</name>
</gene>
<evidence type="ECO:0000259" key="1">
    <source>
        <dbReference type="Pfam" id="PF00535"/>
    </source>
</evidence>
<dbReference type="AlphaFoldDB" id="A0A1X7EIX2"/>
<sequence>MQKYKNVAVIIPALNEALTISKIIRKVGGYGVDTYVVDDNSQDGTVAKSRNAGAEVLVLPFRSGSWGATQAGMLHSIKKDKYDFFITMDADGQHEPDYIPLLIERYLSSKVNVVIGSCIQRGSFARRITWSVFFFLTRLKIHDMTSGFKLYDKKAVQALLSKEAAMFDYQDLGPLLLFRRKNIKCIEIPISMCARKNGCSRIFDSWLSVSIYLVKTCIWVIVDWISKSDNSLGKLDDYDSI</sequence>
<dbReference type="InterPro" id="IPR001173">
    <property type="entry name" value="Glyco_trans_2-like"/>
</dbReference>
<reference evidence="3" key="1">
    <citation type="submission" date="2017-04" db="EMBL/GenBank/DDBJ databases">
        <authorList>
            <person name="Varghese N."/>
            <person name="Submissions S."/>
        </authorList>
    </citation>
    <scope>NUCLEOTIDE SEQUENCE [LARGE SCALE GENOMIC DNA]</scope>
    <source>
        <strain evidence="3">K3S</strain>
    </source>
</reference>
<dbReference type="Gene3D" id="3.90.550.10">
    <property type="entry name" value="Spore Coat Polysaccharide Biosynthesis Protein SpsA, Chain A"/>
    <property type="match status" value="1"/>
</dbReference>
<dbReference type="STRING" id="1519643.SAMN06295933_3036"/>
<protein>
    <recommendedName>
        <fullName evidence="1">Glycosyltransferase 2-like domain-containing protein</fullName>
    </recommendedName>
</protein>
<organism evidence="2 3">
    <name type="scientific">Desulfovibrio gilichinskyi</name>
    <dbReference type="NCBI Taxonomy" id="1519643"/>
    <lineage>
        <taxon>Bacteria</taxon>
        <taxon>Pseudomonadati</taxon>
        <taxon>Thermodesulfobacteriota</taxon>
        <taxon>Desulfovibrionia</taxon>
        <taxon>Desulfovibrionales</taxon>
        <taxon>Desulfovibrionaceae</taxon>
        <taxon>Desulfovibrio</taxon>
    </lineage>
</organism>
<name>A0A1X7EIX2_9BACT</name>
<feature type="domain" description="Glycosyltransferase 2-like" evidence="1">
    <location>
        <begin position="9"/>
        <end position="156"/>
    </location>
</feature>
<dbReference type="RefSeq" id="WP_085103722.1">
    <property type="nucleotide sequence ID" value="NZ_FWZU01000005.1"/>
</dbReference>
<dbReference type="SUPFAM" id="SSF53448">
    <property type="entry name" value="Nucleotide-diphospho-sugar transferases"/>
    <property type="match status" value="1"/>
</dbReference>
<dbReference type="EMBL" id="FWZU01000005">
    <property type="protein sequence ID" value="SMF34699.1"/>
    <property type="molecule type" value="Genomic_DNA"/>
</dbReference>
<proteinExistence type="predicted"/>
<dbReference type="Pfam" id="PF00535">
    <property type="entry name" value="Glycos_transf_2"/>
    <property type="match status" value="1"/>
</dbReference>
<dbReference type="CDD" id="cd04179">
    <property type="entry name" value="DPM_DPG-synthase_like"/>
    <property type="match status" value="1"/>
</dbReference>
<accession>A0A1X7EIX2</accession>
<keyword evidence="3" id="KW-1185">Reference proteome</keyword>
<dbReference type="PANTHER" id="PTHR48090">
    <property type="entry name" value="UNDECAPRENYL-PHOSPHATE 4-DEOXY-4-FORMAMIDO-L-ARABINOSE TRANSFERASE-RELATED"/>
    <property type="match status" value="1"/>
</dbReference>
<evidence type="ECO:0000313" key="2">
    <source>
        <dbReference type="EMBL" id="SMF34699.1"/>
    </source>
</evidence>
<dbReference type="Proteomes" id="UP000192906">
    <property type="component" value="Unassembled WGS sequence"/>
</dbReference>
<evidence type="ECO:0000313" key="3">
    <source>
        <dbReference type="Proteomes" id="UP000192906"/>
    </source>
</evidence>
<dbReference type="InterPro" id="IPR050256">
    <property type="entry name" value="Glycosyltransferase_2"/>
</dbReference>